<dbReference type="GO" id="GO:0005634">
    <property type="term" value="C:nucleus"/>
    <property type="evidence" value="ECO:0007669"/>
    <property type="project" value="UniProtKB-SubCell"/>
</dbReference>
<evidence type="ECO:0000256" key="5">
    <source>
        <dbReference type="ARBA" id="ARBA00023242"/>
    </source>
</evidence>
<keyword evidence="9" id="KW-1185">Reference proteome</keyword>
<sequence length="115" mass="12183">MAPKSAPAHPPYLSLISEAISGLKERTGSSYPAIKKFIGSKHKLPTGWEKVLAQQLKKQAGAGKLVRVKSSFKLSDALKKPAKKPVKKAAPATKATAVKKAPTKKAAPKKTASKK</sequence>
<dbReference type="EMBL" id="KL662127">
    <property type="protein sequence ID" value="KFM26317.1"/>
    <property type="molecule type" value="Genomic_DNA"/>
</dbReference>
<evidence type="ECO:0000256" key="4">
    <source>
        <dbReference type="ARBA" id="ARBA00023125"/>
    </source>
</evidence>
<dbReference type="eggNOG" id="ENOG502RXWQ">
    <property type="taxonomic scope" value="Eukaryota"/>
</dbReference>
<protein>
    <submittedName>
        <fullName evidence="8">Histone H1</fullName>
    </submittedName>
</protein>
<feature type="compositionally biased region" description="Low complexity" evidence="6">
    <location>
        <begin position="88"/>
        <end position="100"/>
    </location>
</feature>
<organism evidence="8 9">
    <name type="scientific">Auxenochlorella protothecoides</name>
    <name type="common">Green microalga</name>
    <name type="synonym">Chlorella protothecoides</name>
    <dbReference type="NCBI Taxonomy" id="3075"/>
    <lineage>
        <taxon>Eukaryota</taxon>
        <taxon>Viridiplantae</taxon>
        <taxon>Chlorophyta</taxon>
        <taxon>core chlorophytes</taxon>
        <taxon>Trebouxiophyceae</taxon>
        <taxon>Chlorellales</taxon>
        <taxon>Chlorellaceae</taxon>
        <taxon>Auxenochlorella</taxon>
    </lineage>
</organism>
<dbReference type="GO" id="GO:0003690">
    <property type="term" value="F:double-stranded DNA binding"/>
    <property type="evidence" value="ECO:0007669"/>
    <property type="project" value="TreeGrafter"/>
</dbReference>
<keyword evidence="4" id="KW-0238">DNA-binding</keyword>
<keyword evidence="5" id="KW-0539">Nucleus</keyword>
<dbReference type="STRING" id="3075.A0A087SKR3"/>
<dbReference type="PANTHER" id="PTHR11467">
    <property type="entry name" value="HISTONE H1"/>
    <property type="match status" value="1"/>
</dbReference>
<dbReference type="GO" id="GO:0031492">
    <property type="term" value="F:nucleosomal DNA binding"/>
    <property type="evidence" value="ECO:0007669"/>
    <property type="project" value="TreeGrafter"/>
</dbReference>
<dbReference type="SUPFAM" id="SSF46785">
    <property type="entry name" value="Winged helix' DNA-binding domain"/>
    <property type="match status" value="1"/>
</dbReference>
<feature type="domain" description="H15" evidence="7">
    <location>
        <begin position="8"/>
        <end position="76"/>
    </location>
</feature>
<accession>A0A087SKR3</accession>
<reference evidence="8 9" key="1">
    <citation type="journal article" date="2014" name="BMC Genomics">
        <title>Oil accumulation mechanisms of the oleaginous microalga Chlorella protothecoides revealed through its genome, transcriptomes, and proteomes.</title>
        <authorList>
            <person name="Gao C."/>
            <person name="Wang Y."/>
            <person name="Shen Y."/>
            <person name="Yan D."/>
            <person name="He X."/>
            <person name="Dai J."/>
            <person name="Wu Q."/>
        </authorList>
    </citation>
    <scope>NUCLEOTIDE SEQUENCE [LARGE SCALE GENOMIC DNA]</scope>
    <source>
        <strain evidence="8 9">0710</strain>
    </source>
</reference>
<evidence type="ECO:0000256" key="3">
    <source>
        <dbReference type="ARBA" id="ARBA00022454"/>
    </source>
</evidence>
<feature type="compositionally biased region" description="Basic residues" evidence="6">
    <location>
        <begin position="101"/>
        <end position="115"/>
    </location>
</feature>
<feature type="region of interest" description="Disordered" evidence="6">
    <location>
        <begin position="77"/>
        <end position="115"/>
    </location>
</feature>
<dbReference type="GeneID" id="23616201"/>
<gene>
    <name evidence="8" type="ORF">F751_4810</name>
</gene>
<dbReference type="AlphaFoldDB" id="A0A087SKR3"/>
<evidence type="ECO:0000313" key="9">
    <source>
        <dbReference type="Proteomes" id="UP000028924"/>
    </source>
</evidence>
<name>A0A087SKR3_AUXPR</name>
<dbReference type="GO" id="GO:0006334">
    <property type="term" value="P:nucleosome assembly"/>
    <property type="evidence" value="ECO:0007669"/>
    <property type="project" value="InterPro"/>
</dbReference>
<dbReference type="Gene3D" id="1.10.10.10">
    <property type="entry name" value="Winged helix-like DNA-binding domain superfamily/Winged helix DNA-binding domain"/>
    <property type="match status" value="1"/>
</dbReference>
<evidence type="ECO:0000256" key="1">
    <source>
        <dbReference type="ARBA" id="ARBA00004123"/>
    </source>
</evidence>
<comment type="subcellular location">
    <subcellularLocation>
        <location evidence="2">Chromosome</location>
    </subcellularLocation>
    <subcellularLocation>
        <location evidence="1">Nucleus</location>
    </subcellularLocation>
</comment>
<dbReference type="RefSeq" id="XP_011399213.1">
    <property type="nucleotide sequence ID" value="XM_011400911.1"/>
</dbReference>
<dbReference type="Proteomes" id="UP000028924">
    <property type="component" value="Unassembled WGS sequence"/>
</dbReference>
<evidence type="ECO:0000256" key="6">
    <source>
        <dbReference type="SAM" id="MobiDB-lite"/>
    </source>
</evidence>
<evidence type="ECO:0000256" key="2">
    <source>
        <dbReference type="ARBA" id="ARBA00004286"/>
    </source>
</evidence>
<dbReference type="PROSITE" id="PS51504">
    <property type="entry name" value="H15"/>
    <property type="match status" value="1"/>
</dbReference>
<dbReference type="OrthoDB" id="1110759at2759"/>
<dbReference type="InterPro" id="IPR005818">
    <property type="entry name" value="Histone_H1/H5_H15"/>
</dbReference>
<evidence type="ECO:0000259" key="7">
    <source>
        <dbReference type="PROSITE" id="PS51504"/>
    </source>
</evidence>
<evidence type="ECO:0000313" key="8">
    <source>
        <dbReference type="EMBL" id="KFM26317.1"/>
    </source>
</evidence>
<keyword evidence="3" id="KW-0158">Chromosome</keyword>
<dbReference type="Pfam" id="PF00538">
    <property type="entry name" value="Linker_histone"/>
    <property type="match status" value="1"/>
</dbReference>
<dbReference type="SMART" id="SM00526">
    <property type="entry name" value="H15"/>
    <property type="match status" value="1"/>
</dbReference>
<dbReference type="GO" id="GO:0000786">
    <property type="term" value="C:nucleosome"/>
    <property type="evidence" value="ECO:0007669"/>
    <property type="project" value="InterPro"/>
</dbReference>
<dbReference type="CDD" id="cd00073">
    <property type="entry name" value="H15"/>
    <property type="match status" value="1"/>
</dbReference>
<dbReference type="GO" id="GO:0045910">
    <property type="term" value="P:negative regulation of DNA recombination"/>
    <property type="evidence" value="ECO:0007669"/>
    <property type="project" value="TreeGrafter"/>
</dbReference>
<proteinExistence type="predicted"/>
<dbReference type="KEGG" id="apro:F751_4810"/>
<dbReference type="InterPro" id="IPR036390">
    <property type="entry name" value="WH_DNA-bd_sf"/>
</dbReference>
<dbReference type="GO" id="GO:0030261">
    <property type="term" value="P:chromosome condensation"/>
    <property type="evidence" value="ECO:0007669"/>
    <property type="project" value="TreeGrafter"/>
</dbReference>
<dbReference type="PANTHER" id="PTHR11467:SF36">
    <property type="entry name" value="HISTONE 24-RELATED"/>
    <property type="match status" value="1"/>
</dbReference>
<dbReference type="InterPro" id="IPR036388">
    <property type="entry name" value="WH-like_DNA-bd_sf"/>
</dbReference>